<dbReference type="AlphaFoldDB" id="A0A0P7XTC9"/>
<dbReference type="GO" id="GO:1903457">
    <property type="term" value="P:lactate catabolic process"/>
    <property type="evidence" value="ECO:0007669"/>
    <property type="project" value="TreeGrafter"/>
</dbReference>
<evidence type="ECO:0000256" key="1">
    <source>
        <dbReference type="ARBA" id="ARBA00022630"/>
    </source>
</evidence>
<dbReference type="SUPFAM" id="SSF55103">
    <property type="entry name" value="FAD-linked oxidases, C-terminal domain"/>
    <property type="match status" value="1"/>
</dbReference>
<reference evidence="5 7" key="2">
    <citation type="submission" date="2016-08" db="EMBL/GenBank/DDBJ databases">
        <authorList>
            <person name="Varghese N."/>
            <person name="Submissions Spin"/>
        </authorList>
    </citation>
    <scope>NUCLEOTIDE SEQUENCE [LARGE SCALE GENOMIC DNA]</scope>
    <source>
        <strain evidence="5 7">HL-109</strain>
    </source>
</reference>
<dbReference type="PROSITE" id="PS51387">
    <property type="entry name" value="FAD_PCMH"/>
    <property type="match status" value="1"/>
</dbReference>
<dbReference type="GO" id="GO:0008720">
    <property type="term" value="F:D-lactate dehydrogenase (NAD+) activity"/>
    <property type="evidence" value="ECO:0007669"/>
    <property type="project" value="TreeGrafter"/>
</dbReference>
<dbReference type="InterPro" id="IPR016166">
    <property type="entry name" value="FAD-bd_PCMH"/>
</dbReference>
<sequence>MSTAMSARYDIEAFKKRIDGVKIEENPALVRQKSRDFFWYSPTLKRQLDAVTADIVVSPASEQQVLQVLAAAHDHAIPVTPRGTGTGNYGQAMPLSGGILLDLSQFNAVREIGHGRVVAEPGTVIAALDKETRSHSRQEIRLHPSTYHTASIGGFIAGGSGGVGSIRWGGLRDTGNIIRLKVATMEASPRILEFTGDDIHKVSHAYGTNGIITEVEMPLTPAHDWVDVIVGFDDLRAATQFANDLGEQDGLLIKELGLVAAPIAHDHFKRHRKFIAREQHVVLIMVADFQTAPLMGFIKRYRGAQVLFRNDQLPAEDLKGLPPVFELSWNHTTLRALRDDPSITYLQVLYPFPNQIELVQRIHERFGEEVPAHLEFVKFDGKVTCFGLPLVRFSSEERLEEIMAIHEEMGAPIFNPHRYTLEEGGMKQTDETQLAFKREADPQGLLNPGKMVAWEDPDYDFKSGKNFLFKGLAAQGAG</sequence>
<name>A0A0P7XTC9_9HYPH</name>
<proteinExistence type="predicted"/>
<dbReference type="PANTHER" id="PTHR11748:SF119">
    <property type="entry name" value="D-2-HYDROXYGLUTARATE DEHYDROGENASE"/>
    <property type="match status" value="1"/>
</dbReference>
<dbReference type="SUPFAM" id="SSF56176">
    <property type="entry name" value="FAD-binding/transporter-associated domain-like"/>
    <property type="match status" value="1"/>
</dbReference>
<dbReference type="RefSeq" id="WP_238947097.1">
    <property type="nucleotide sequence ID" value="NZ_FMBM01000001.1"/>
</dbReference>
<dbReference type="Gene3D" id="3.30.465.10">
    <property type="match status" value="1"/>
</dbReference>
<dbReference type="PANTHER" id="PTHR11748">
    <property type="entry name" value="D-LACTATE DEHYDROGENASE"/>
    <property type="match status" value="1"/>
</dbReference>
<dbReference type="InterPro" id="IPR006094">
    <property type="entry name" value="Oxid_FAD_bind_N"/>
</dbReference>
<evidence type="ECO:0000256" key="2">
    <source>
        <dbReference type="ARBA" id="ARBA00022827"/>
    </source>
</evidence>
<accession>A0A0P7XTC9</accession>
<dbReference type="InterPro" id="IPR016169">
    <property type="entry name" value="FAD-bd_PCMH_sub2"/>
</dbReference>
<keyword evidence="7" id="KW-1185">Reference proteome</keyword>
<dbReference type="InterPro" id="IPR016164">
    <property type="entry name" value="FAD-linked_Oxase-like_C"/>
</dbReference>
<evidence type="ECO:0000313" key="5">
    <source>
        <dbReference type="EMBL" id="SCC79511.1"/>
    </source>
</evidence>
<reference evidence="4 6" key="1">
    <citation type="submission" date="2015-09" db="EMBL/GenBank/DDBJ databases">
        <title>Identification and resolution of microdiversity through metagenomic sequencing of parallel consortia.</title>
        <authorList>
            <person name="Nelson W.C."/>
            <person name="Romine M.F."/>
            <person name="Lindemann S.R."/>
        </authorList>
    </citation>
    <scope>NUCLEOTIDE SEQUENCE [LARGE SCALE GENOMIC DNA]</scope>
    <source>
        <strain evidence="4">HL-109</strain>
    </source>
</reference>
<dbReference type="GO" id="GO:0004458">
    <property type="term" value="F:D-lactate dehydrogenase (cytochrome) activity"/>
    <property type="evidence" value="ECO:0007669"/>
    <property type="project" value="TreeGrafter"/>
</dbReference>
<dbReference type="Proteomes" id="UP000182800">
    <property type="component" value="Unassembled WGS sequence"/>
</dbReference>
<organism evidence="4 6">
    <name type="scientific">Saliniramus fredricksonii</name>
    <dbReference type="NCBI Taxonomy" id="1653334"/>
    <lineage>
        <taxon>Bacteria</taxon>
        <taxon>Pseudomonadati</taxon>
        <taxon>Pseudomonadota</taxon>
        <taxon>Alphaproteobacteria</taxon>
        <taxon>Hyphomicrobiales</taxon>
        <taxon>Salinarimonadaceae</taxon>
        <taxon>Saliniramus</taxon>
    </lineage>
</organism>
<dbReference type="PATRIC" id="fig|1653334.4.peg.3114"/>
<evidence type="ECO:0000313" key="4">
    <source>
        <dbReference type="EMBL" id="KPQ10784.1"/>
    </source>
</evidence>
<dbReference type="GO" id="GO:0071949">
    <property type="term" value="F:FAD binding"/>
    <property type="evidence" value="ECO:0007669"/>
    <property type="project" value="InterPro"/>
</dbReference>
<keyword evidence="2" id="KW-0274">FAD</keyword>
<dbReference type="EMBL" id="FMBM01000001">
    <property type="protein sequence ID" value="SCC79511.1"/>
    <property type="molecule type" value="Genomic_DNA"/>
</dbReference>
<comment type="caution">
    <text evidence="4">The sequence shown here is derived from an EMBL/GenBank/DDBJ whole genome shotgun (WGS) entry which is preliminary data.</text>
</comment>
<dbReference type="Proteomes" id="UP000050497">
    <property type="component" value="Unassembled WGS sequence"/>
</dbReference>
<evidence type="ECO:0000313" key="7">
    <source>
        <dbReference type="Proteomes" id="UP000182800"/>
    </source>
</evidence>
<dbReference type="EMBL" id="LJSX01000013">
    <property type="protein sequence ID" value="KPQ10784.1"/>
    <property type="molecule type" value="Genomic_DNA"/>
</dbReference>
<dbReference type="Pfam" id="PF01565">
    <property type="entry name" value="FAD_binding_4"/>
    <property type="match status" value="1"/>
</dbReference>
<feature type="domain" description="FAD-binding PCMH-type" evidence="3">
    <location>
        <begin position="48"/>
        <end position="222"/>
    </location>
</feature>
<gene>
    <name evidence="5" type="ORF">GA0071312_0932</name>
    <name evidence="4" type="ORF">HLUCCO17_10030</name>
</gene>
<evidence type="ECO:0000313" key="6">
    <source>
        <dbReference type="Proteomes" id="UP000050497"/>
    </source>
</evidence>
<keyword evidence="1" id="KW-0285">Flavoprotein</keyword>
<dbReference type="STRING" id="1653334.GA0071312_0932"/>
<protein>
    <submittedName>
        <fullName evidence="4">FAD/FMN-containing dehydrogenase</fullName>
    </submittedName>
</protein>
<evidence type="ECO:0000259" key="3">
    <source>
        <dbReference type="PROSITE" id="PS51387"/>
    </source>
</evidence>
<dbReference type="InterPro" id="IPR036318">
    <property type="entry name" value="FAD-bd_PCMH-like_sf"/>
</dbReference>